<sequence>MDCVTCVLMGMCMLCTSDMGASEPGRPMTRAEVDQAVERVVHRFREAAEKEQRNQDQSELKEARRDMYERRQSFYDDPRYSYMGIGKRNSEDSLTLRENPVRGSTSLSKPRSHPAPTGSAGGKVFLLYLPRNSRKLTISQLLLPSSTLEVGSKSSIPVVDISDVGNGRSNVTMKRRVDHMGFPGGIGKKRHSTIYKLSTGSKNAHSMGLFELADLLKRNILISTRPTAVKIYLRAFGKRGQNRSFLTASYKLTRPKRHATDNSSKSILKINRFHQYANTEPSNPLHQLISGPTKVALAKLETVQHATQAEQSTNKLSMPKVAETSENLNLLSDSQTSEIKSGSGKNKLDLSPVTSTAPKLSSPSISPTVGSWNLKSSRPTLNLHSKGRLTLSKLSTGTSKPLSVYTRKS</sequence>
<evidence type="ECO:0000313" key="4">
    <source>
        <dbReference type="Proteomes" id="UP001283361"/>
    </source>
</evidence>
<accession>A0AAE0XYM7</accession>
<feature type="chain" id="PRO_5042274876" evidence="2">
    <location>
        <begin position="18"/>
        <end position="409"/>
    </location>
</feature>
<evidence type="ECO:0000256" key="2">
    <source>
        <dbReference type="SAM" id="SignalP"/>
    </source>
</evidence>
<feature type="region of interest" description="Disordered" evidence="1">
    <location>
        <begin position="46"/>
        <end position="65"/>
    </location>
</feature>
<feature type="compositionally biased region" description="Polar residues" evidence="1">
    <location>
        <begin position="332"/>
        <end position="344"/>
    </location>
</feature>
<reference evidence="3" key="1">
    <citation type="journal article" date="2023" name="G3 (Bethesda)">
        <title>A reference genome for the long-term kleptoplast-retaining sea slug Elysia crispata morphotype clarki.</title>
        <authorList>
            <person name="Eastman K.E."/>
            <person name="Pendleton A.L."/>
            <person name="Shaikh M.A."/>
            <person name="Suttiyut T."/>
            <person name="Ogas R."/>
            <person name="Tomko P."/>
            <person name="Gavelis G."/>
            <person name="Widhalm J.R."/>
            <person name="Wisecaver J.H."/>
        </authorList>
    </citation>
    <scope>NUCLEOTIDE SEQUENCE</scope>
    <source>
        <strain evidence="3">ECLA1</strain>
    </source>
</reference>
<feature type="signal peptide" evidence="2">
    <location>
        <begin position="1"/>
        <end position="17"/>
    </location>
</feature>
<dbReference type="AlphaFoldDB" id="A0AAE0XYM7"/>
<keyword evidence="2" id="KW-0732">Signal</keyword>
<comment type="caution">
    <text evidence="3">The sequence shown here is derived from an EMBL/GenBank/DDBJ whole genome shotgun (WGS) entry which is preliminary data.</text>
</comment>
<proteinExistence type="predicted"/>
<gene>
    <name evidence="3" type="ORF">RRG08_018653</name>
</gene>
<protein>
    <submittedName>
        <fullName evidence="3">Uncharacterized protein</fullName>
    </submittedName>
</protein>
<feature type="region of interest" description="Disordered" evidence="1">
    <location>
        <begin position="332"/>
        <end position="380"/>
    </location>
</feature>
<name>A0AAE0XYM7_9GAST</name>
<dbReference type="Proteomes" id="UP001283361">
    <property type="component" value="Unassembled WGS sequence"/>
</dbReference>
<dbReference type="EMBL" id="JAWDGP010007318">
    <property type="protein sequence ID" value="KAK3726209.1"/>
    <property type="molecule type" value="Genomic_DNA"/>
</dbReference>
<evidence type="ECO:0000313" key="3">
    <source>
        <dbReference type="EMBL" id="KAK3726209.1"/>
    </source>
</evidence>
<feature type="region of interest" description="Disordered" evidence="1">
    <location>
        <begin position="85"/>
        <end position="120"/>
    </location>
</feature>
<feature type="compositionally biased region" description="Polar residues" evidence="1">
    <location>
        <begin position="352"/>
        <end position="380"/>
    </location>
</feature>
<organism evidence="3 4">
    <name type="scientific">Elysia crispata</name>
    <name type="common">lettuce slug</name>
    <dbReference type="NCBI Taxonomy" id="231223"/>
    <lineage>
        <taxon>Eukaryota</taxon>
        <taxon>Metazoa</taxon>
        <taxon>Spiralia</taxon>
        <taxon>Lophotrochozoa</taxon>
        <taxon>Mollusca</taxon>
        <taxon>Gastropoda</taxon>
        <taxon>Heterobranchia</taxon>
        <taxon>Euthyneura</taxon>
        <taxon>Panpulmonata</taxon>
        <taxon>Sacoglossa</taxon>
        <taxon>Placobranchoidea</taxon>
        <taxon>Plakobranchidae</taxon>
        <taxon>Elysia</taxon>
    </lineage>
</organism>
<keyword evidence="4" id="KW-1185">Reference proteome</keyword>
<evidence type="ECO:0000256" key="1">
    <source>
        <dbReference type="SAM" id="MobiDB-lite"/>
    </source>
</evidence>